<keyword evidence="1" id="KW-1133">Transmembrane helix</keyword>
<dbReference type="RefSeq" id="WP_338531636.1">
    <property type="nucleotide sequence ID" value="NZ_CP030941.1"/>
</dbReference>
<evidence type="ECO:0000313" key="2">
    <source>
        <dbReference type="EMBL" id="UUP19488.1"/>
    </source>
</evidence>
<sequence length="62" mass="6489">MMALELFGMALLCLLAFVAVFDLAPPPIPAASPLGVLIIISFIGAPLFFILAIGSLIFGSWP</sequence>
<organism evidence="2 3">
    <name type="scientific">Nitratireductor thuwali</name>
    <dbReference type="NCBI Taxonomy" id="2267699"/>
    <lineage>
        <taxon>Bacteria</taxon>
        <taxon>Pseudomonadati</taxon>
        <taxon>Pseudomonadota</taxon>
        <taxon>Alphaproteobacteria</taxon>
        <taxon>Hyphomicrobiales</taxon>
        <taxon>Phyllobacteriaceae</taxon>
        <taxon>Nitratireductor</taxon>
    </lineage>
</organism>
<reference evidence="2 3" key="1">
    <citation type="submission" date="2018-07" db="EMBL/GenBank/DDBJ databases">
        <title>Genome sequence of Nitratireductor thuwali#1536.</title>
        <authorList>
            <person name="Michoud G."/>
            <person name="Merlino G."/>
            <person name="Sefrji F.O."/>
            <person name="Daffonchio D."/>
        </authorList>
    </citation>
    <scope>NUCLEOTIDE SEQUENCE [LARGE SCALE GENOMIC DNA]</scope>
    <source>
        <strain evidence="3">Nit1536</strain>
    </source>
</reference>
<feature type="transmembrane region" description="Helical" evidence="1">
    <location>
        <begin position="40"/>
        <end position="61"/>
    </location>
</feature>
<keyword evidence="1" id="KW-0472">Membrane</keyword>
<proteinExistence type="predicted"/>
<keyword evidence="3" id="KW-1185">Reference proteome</keyword>
<protein>
    <submittedName>
        <fullName evidence="2">Uncharacterized protein</fullName>
    </submittedName>
</protein>
<keyword evidence="1" id="KW-0812">Transmembrane</keyword>
<gene>
    <name evidence="2" type="ORF">NTH_03991</name>
</gene>
<accession>A0ABY5MPU1</accession>
<name>A0ABY5MPU1_9HYPH</name>
<dbReference type="Proteomes" id="UP001342418">
    <property type="component" value="Chromosome"/>
</dbReference>
<evidence type="ECO:0000313" key="3">
    <source>
        <dbReference type="Proteomes" id="UP001342418"/>
    </source>
</evidence>
<dbReference type="EMBL" id="CP030941">
    <property type="protein sequence ID" value="UUP19488.1"/>
    <property type="molecule type" value="Genomic_DNA"/>
</dbReference>
<evidence type="ECO:0000256" key="1">
    <source>
        <dbReference type="SAM" id="Phobius"/>
    </source>
</evidence>